<evidence type="ECO:0000259" key="3">
    <source>
        <dbReference type="PROSITE" id="PS50234"/>
    </source>
</evidence>
<dbReference type="PANTHER" id="PTHR31024">
    <property type="entry name" value="C-TYPE LECTIN"/>
    <property type="match status" value="1"/>
</dbReference>
<dbReference type="InterPro" id="IPR002035">
    <property type="entry name" value="VWF_A"/>
</dbReference>
<dbReference type="Proteomes" id="UP000046393">
    <property type="component" value="Unplaced"/>
</dbReference>
<dbReference type="SMART" id="SM00034">
    <property type="entry name" value="CLECT"/>
    <property type="match status" value="1"/>
</dbReference>
<keyword evidence="4" id="KW-1185">Reference proteome</keyword>
<evidence type="ECO:0000259" key="2">
    <source>
        <dbReference type="PROSITE" id="PS50041"/>
    </source>
</evidence>
<dbReference type="SUPFAM" id="SSF53300">
    <property type="entry name" value="vWA-like"/>
    <property type="match status" value="1"/>
</dbReference>
<feature type="domain" description="C-type lectin" evidence="2">
    <location>
        <begin position="246"/>
        <end position="358"/>
    </location>
</feature>
<feature type="domain" description="VWFA" evidence="3">
    <location>
        <begin position="47"/>
        <end position="224"/>
    </location>
</feature>
<dbReference type="Gene3D" id="3.40.50.410">
    <property type="entry name" value="von Willebrand factor, type A domain"/>
    <property type="match status" value="1"/>
</dbReference>
<dbReference type="Pfam" id="PF00092">
    <property type="entry name" value="VWA"/>
    <property type="match status" value="1"/>
</dbReference>
<dbReference type="PROSITE" id="PS50041">
    <property type="entry name" value="C_TYPE_LECTIN_2"/>
    <property type="match status" value="1"/>
</dbReference>
<dbReference type="InterPro" id="IPR036465">
    <property type="entry name" value="vWFA_dom_sf"/>
</dbReference>
<evidence type="ECO:0000313" key="5">
    <source>
        <dbReference type="WBParaSite" id="SMUV_0001003901-mRNA-1"/>
    </source>
</evidence>
<proteinExistence type="predicted"/>
<dbReference type="CDD" id="cd00037">
    <property type="entry name" value="CLECT"/>
    <property type="match status" value="1"/>
</dbReference>
<name>A0A0N5AYJ6_9BILA</name>
<reference evidence="5" key="1">
    <citation type="submission" date="2017-02" db="UniProtKB">
        <authorList>
            <consortium name="WormBaseParasite"/>
        </authorList>
    </citation>
    <scope>IDENTIFICATION</scope>
</reference>
<dbReference type="InterPro" id="IPR016187">
    <property type="entry name" value="CTDL_fold"/>
</dbReference>
<dbReference type="Gene3D" id="3.10.100.10">
    <property type="entry name" value="Mannose-Binding Protein A, subunit A"/>
    <property type="match status" value="1"/>
</dbReference>
<evidence type="ECO:0000256" key="1">
    <source>
        <dbReference type="SAM" id="SignalP"/>
    </source>
</evidence>
<dbReference type="AlphaFoldDB" id="A0A0N5AYJ6"/>
<organism evidence="4 5">
    <name type="scientific">Syphacia muris</name>
    <dbReference type="NCBI Taxonomy" id="451379"/>
    <lineage>
        <taxon>Eukaryota</taxon>
        <taxon>Metazoa</taxon>
        <taxon>Ecdysozoa</taxon>
        <taxon>Nematoda</taxon>
        <taxon>Chromadorea</taxon>
        <taxon>Rhabditida</taxon>
        <taxon>Spirurina</taxon>
        <taxon>Oxyuridomorpha</taxon>
        <taxon>Oxyuroidea</taxon>
        <taxon>Oxyuridae</taxon>
        <taxon>Syphacia</taxon>
    </lineage>
</organism>
<dbReference type="PANTHER" id="PTHR31024:SF3">
    <property type="entry name" value="C-TYPE LECTIN-RELATED"/>
    <property type="match status" value="1"/>
</dbReference>
<dbReference type="InterPro" id="IPR001304">
    <property type="entry name" value="C-type_lectin-like"/>
</dbReference>
<feature type="chain" id="PRO_5005893770" evidence="1">
    <location>
        <begin position="25"/>
        <end position="366"/>
    </location>
</feature>
<evidence type="ECO:0000313" key="4">
    <source>
        <dbReference type="Proteomes" id="UP000046393"/>
    </source>
</evidence>
<dbReference type="PROSITE" id="PS50234">
    <property type="entry name" value="VWFA"/>
    <property type="match status" value="1"/>
</dbReference>
<protein>
    <submittedName>
        <fullName evidence="5">C-type lectin domain-containing protein</fullName>
    </submittedName>
</protein>
<accession>A0A0N5AYJ6</accession>
<dbReference type="WBParaSite" id="SMUV_0001003901-mRNA-1">
    <property type="protein sequence ID" value="SMUV_0001003901-mRNA-1"/>
    <property type="gene ID" value="SMUV_0001003901"/>
</dbReference>
<dbReference type="SUPFAM" id="SSF56436">
    <property type="entry name" value="C-type lectin-like"/>
    <property type="match status" value="1"/>
</dbReference>
<keyword evidence="1" id="KW-0732">Signal</keyword>
<feature type="signal peptide" evidence="1">
    <location>
        <begin position="1"/>
        <end position="24"/>
    </location>
</feature>
<sequence>MYALRYLLVRLCVIAILFEGFADAEKHSPKTCDCSDRKHLPSKLRENIVFVLDTTEVVTTTVKGELHELIKDLTIGEEFVRIAIVNVKIHADFDKYKNNYDAQNDIKNIEEIGGSIFQADLGLEKAKELFDAEEASEKRRSAKNVVVLITARPLDCTEGIIKRKKRSLEDYACRIASSMRSDGITIITLPIKGKSSNLPKITLASPCFEVVDYENQAANALQMLCQASCDCEAPFIQVKDEDNCLFYSECVYPIFEKMNYTAAQSKCKSMNAALSDILSPQKEAFLDKMATDNELLPFWVGQRNNKWDMNEQKANEDYWKNGKYDPKGGECTVKILLEDGTTAWQQGSCDQESYFACQKYSSMSIY</sequence>
<dbReference type="Pfam" id="PF00059">
    <property type="entry name" value="Lectin_C"/>
    <property type="match status" value="1"/>
</dbReference>
<dbReference type="InterPro" id="IPR016186">
    <property type="entry name" value="C-type_lectin-like/link_sf"/>
</dbReference>